<dbReference type="Proteomes" id="UP000305647">
    <property type="component" value="Unassembled WGS sequence"/>
</dbReference>
<name>A0A4T0QEX4_9BASI</name>
<dbReference type="AlphaFoldDB" id="A0A4T0QEX4"/>
<evidence type="ECO:0000313" key="1">
    <source>
        <dbReference type="EMBL" id="TIC23002.1"/>
    </source>
</evidence>
<accession>A0A4T0QEX4</accession>
<organism evidence="1 2">
    <name type="scientific">Wallemia mellicola</name>
    <dbReference type="NCBI Taxonomy" id="1708541"/>
    <lineage>
        <taxon>Eukaryota</taxon>
        <taxon>Fungi</taxon>
        <taxon>Dikarya</taxon>
        <taxon>Basidiomycota</taxon>
        <taxon>Wallemiomycotina</taxon>
        <taxon>Wallemiomycetes</taxon>
        <taxon>Wallemiales</taxon>
        <taxon>Wallemiaceae</taxon>
        <taxon>Wallemia</taxon>
    </lineage>
</organism>
<evidence type="ECO:0000313" key="2">
    <source>
        <dbReference type="Proteomes" id="UP000305647"/>
    </source>
</evidence>
<sequence length="183" mass="21130">MCNIDVRYNHAYKYIPQASGGDELKDIISKHDNDTNFIPTSTPFVSKKNAAFFARSTNDRNRKFKAEYSQINRILKALKAKGVSLRGAESICILTERGNGHQHRAESRAVFRHLNGIDMVFCSDATRLTRNYDDRSFLKEVFSSKALFVLIDDDVKQVVFDDLDNIQFPRKRQSIMIYWTAIR</sequence>
<reference evidence="1 2" key="1">
    <citation type="submission" date="2019-03" db="EMBL/GenBank/DDBJ databases">
        <title>Sequencing 25 genomes of Wallemia mellicola.</title>
        <authorList>
            <person name="Gostincar C."/>
        </authorList>
    </citation>
    <scope>NUCLEOTIDE SEQUENCE [LARGE SCALE GENOMIC DNA]</scope>
    <source>
        <strain evidence="1 2">EXF-8738</strain>
    </source>
</reference>
<protein>
    <submittedName>
        <fullName evidence="1">Uncharacterized protein</fullName>
    </submittedName>
</protein>
<proteinExistence type="predicted"/>
<comment type="caution">
    <text evidence="1">The sequence shown here is derived from an EMBL/GenBank/DDBJ whole genome shotgun (WGS) entry which is preliminary data.</text>
</comment>
<gene>
    <name evidence="1" type="ORF">E3Q10_04394</name>
</gene>
<dbReference type="EMBL" id="SPRO01000103">
    <property type="protein sequence ID" value="TIC23002.1"/>
    <property type="molecule type" value="Genomic_DNA"/>
</dbReference>